<dbReference type="FunFam" id="2.60.40.60:FF:000394">
    <property type="entry name" value="Cadherin 23"/>
    <property type="match status" value="1"/>
</dbReference>
<dbReference type="CDD" id="cd11304">
    <property type="entry name" value="Cadherin_repeat"/>
    <property type="match status" value="14"/>
</dbReference>
<dbReference type="SMART" id="SM00112">
    <property type="entry name" value="CA"/>
    <property type="match status" value="14"/>
</dbReference>
<dbReference type="FunFam" id="2.60.40.60:FF:000092">
    <property type="entry name" value="Protocadherin 8"/>
    <property type="match status" value="1"/>
</dbReference>
<name>D6WC50_TRICA</name>
<evidence type="ECO:0000259" key="15">
    <source>
        <dbReference type="PROSITE" id="PS50268"/>
    </source>
</evidence>
<accession>D6WC50</accession>
<organism evidence="16 17">
    <name type="scientific">Tribolium castaneum</name>
    <name type="common">Red flour beetle</name>
    <dbReference type="NCBI Taxonomy" id="7070"/>
    <lineage>
        <taxon>Eukaryota</taxon>
        <taxon>Metazoa</taxon>
        <taxon>Ecdysozoa</taxon>
        <taxon>Arthropoda</taxon>
        <taxon>Hexapoda</taxon>
        <taxon>Insecta</taxon>
        <taxon>Pterygota</taxon>
        <taxon>Neoptera</taxon>
        <taxon>Endopterygota</taxon>
        <taxon>Coleoptera</taxon>
        <taxon>Polyphaga</taxon>
        <taxon>Cucujiformia</taxon>
        <taxon>Tenebrionidae</taxon>
        <taxon>Tenebrionidae incertae sedis</taxon>
        <taxon>Tribolium</taxon>
    </lineage>
</organism>
<evidence type="ECO:0000256" key="13">
    <source>
        <dbReference type="SAM" id="Phobius"/>
    </source>
</evidence>
<dbReference type="HOGENOM" id="CLU_001354_1_0_1"/>
<feature type="domain" description="Cadherin" evidence="15">
    <location>
        <begin position="587"/>
        <end position="690"/>
    </location>
</feature>
<dbReference type="GO" id="GO:0005886">
    <property type="term" value="C:plasma membrane"/>
    <property type="evidence" value="ECO:0000318"/>
    <property type="project" value="GO_Central"/>
</dbReference>
<evidence type="ECO:0000256" key="11">
    <source>
        <dbReference type="ARBA" id="ARBA00059331"/>
    </source>
</evidence>
<dbReference type="OrthoDB" id="9990384at2759"/>
<evidence type="ECO:0000256" key="6">
    <source>
        <dbReference type="ARBA" id="ARBA00022837"/>
    </source>
</evidence>
<dbReference type="FunFam" id="2.60.40.60:FF:000026">
    <property type="entry name" value="FAT atypical cadherin 1"/>
    <property type="match status" value="1"/>
</dbReference>
<dbReference type="FunFam" id="2.60.40.60:FF:000266">
    <property type="entry name" value="Cadherin 23"/>
    <property type="match status" value="1"/>
</dbReference>
<gene>
    <name evidence="16" type="primary">AUGUSTUS-3.0.2_00221</name>
    <name evidence="16" type="ORF">TcasGA2_TC000221</name>
</gene>
<dbReference type="FunFam" id="2.60.40.60:FF:000098">
    <property type="entry name" value="cadherin-23 isoform X1"/>
    <property type="match status" value="1"/>
</dbReference>
<evidence type="ECO:0000256" key="3">
    <source>
        <dbReference type="ARBA" id="ARBA00022692"/>
    </source>
</evidence>
<evidence type="ECO:0000256" key="12">
    <source>
        <dbReference type="PROSITE-ProRule" id="PRU00043"/>
    </source>
</evidence>
<comment type="subcellular location">
    <subcellularLocation>
        <location evidence="1">Cell membrane</location>
        <topology evidence="1">Single-pass type I membrane protein</topology>
    </subcellularLocation>
</comment>
<dbReference type="PROSITE" id="PS50268">
    <property type="entry name" value="CADHERIN_2"/>
    <property type="match status" value="14"/>
</dbReference>
<dbReference type="KEGG" id="tca:660159"/>
<keyword evidence="8 13" id="KW-1133">Transmembrane helix</keyword>
<proteinExistence type="predicted"/>
<evidence type="ECO:0000313" key="17">
    <source>
        <dbReference type="Proteomes" id="UP000007266"/>
    </source>
</evidence>
<evidence type="ECO:0000256" key="1">
    <source>
        <dbReference type="ARBA" id="ARBA00004251"/>
    </source>
</evidence>
<feature type="domain" description="Cadherin" evidence="15">
    <location>
        <begin position="1130"/>
        <end position="1236"/>
    </location>
</feature>
<feature type="domain" description="Cadherin" evidence="15">
    <location>
        <begin position="1355"/>
        <end position="1475"/>
    </location>
</feature>
<feature type="transmembrane region" description="Helical" evidence="13">
    <location>
        <begin position="1698"/>
        <end position="1726"/>
    </location>
</feature>
<evidence type="ECO:0000256" key="2">
    <source>
        <dbReference type="ARBA" id="ARBA00022475"/>
    </source>
</evidence>
<protein>
    <submittedName>
        <fullName evidence="16">Cadherin 23</fullName>
    </submittedName>
</protein>
<feature type="domain" description="Cadherin" evidence="15">
    <location>
        <begin position="473"/>
        <end position="586"/>
    </location>
</feature>
<dbReference type="GO" id="GO:0007409">
    <property type="term" value="P:axonogenesis"/>
    <property type="evidence" value="ECO:0000318"/>
    <property type="project" value="GO_Central"/>
</dbReference>
<feature type="domain" description="Cadherin" evidence="15">
    <location>
        <begin position="31"/>
        <end position="131"/>
    </location>
</feature>
<dbReference type="GO" id="GO:0005912">
    <property type="term" value="C:adherens junction"/>
    <property type="evidence" value="ECO:0000318"/>
    <property type="project" value="GO_Central"/>
</dbReference>
<keyword evidence="2" id="KW-1003">Cell membrane</keyword>
<dbReference type="InterPro" id="IPR020894">
    <property type="entry name" value="Cadherin_CS"/>
</dbReference>
<dbReference type="FunFam" id="2.60.40.60:FF:000378">
    <property type="entry name" value="Cadherin-87A"/>
    <property type="match status" value="1"/>
</dbReference>
<feature type="domain" description="Cadherin" evidence="15">
    <location>
        <begin position="358"/>
        <end position="472"/>
    </location>
</feature>
<dbReference type="FunFam" id="2.60.40.60:FF:000296">
    <property type="entry name" value="Cadherin 74A, isoform A"/>
    <property type="match status" value="1"/>
</dbReference>
<dbReference type="GO" id="GO:0005509">
    <property type="term" value="F:calcium ion binding"/>
    <property type="evidence" value="ECO:0007669"/>
    <property type="project" value="UniProtKB-UniRule"/>
</dbReference>
<feature type="domain" description="Cadherin" evidence="15">
    <location>
        <begin position="250"/>
        <end position="357"/>
    </location>
</feature>
<evidence type="ECO:0000256" key="9">
    <source>
        <dbReference type="ARBA" id="ARBA00023136"/>
    </source>
</evidence>
<dbReference type="eggNOG" id="KOG3594">
    <property type="taxonomic scope" value="Eukaryota"/>
</dbReference>
<feature type="domain" description="Cadherin" evidence="15">
    <location>
        <begin position="1022"/>
        <end position="1129"/>
    </location>
</feature>
<evidence type="ECO:0000256" key="10">
    <source>
        <dbReference type="ARBA" id="ARBA00023180"/>
    </source>
</evidence>
<keyword evidence="5" id="KW-0677">Repeat</keyword>
<dbReference type="FunFam" id="2.60.40.60:FF:000118">
    <property type="entry name" value="protocadherin Fat 4"/>
    <property type="match status" value="1"/>
</dbReference>
<evidence type="ECO:0000256" key="14">
    <source>
        <dbReference type="SAM" id="SignalP"/>
    </source>
</evidence>
<feature type="domain" description="Cadherin" evidence="15">
    <location>
        <begin position="691"/>
        <end position="794"/>
    </location>
</feature>
<dbReference type="STRING" id="7070.D6WC50"/>
<keyword evidence="4 14" id="KW-0732">Signal</keyword>
<dbReference type="PANTHER" id="PTHR24026:SF126">
    <property type="entry name" value="PROTOCADHERIN FAT 4"/>
    <property type="match status" value="1"/>
</dbReference>
<dbReference type="GO" id="GO:0030855">
    <property type="term" value="P:epithelial cell differentiation"/>
    <property type="evidence" value="ECO:0000318"/>
    <property type="project" value="GO_Central"/>
</dbReference>
<dbReference type="GO" id="GO:0007156">
    <property type="term" value="P:homophilic cell adhesion via plasma membrane adhesion molecules"/>
    <property type="evidence" value="ECO:0007669"/>
    <property type="project" value="InterPro"/>
</dbReference>
<dbReference type="FunFam" id="2.60.40.60:FF:000124">
    <property type="entry name" value="Cadherin-related family member 1"/>
    <property type="match status" value="1"/>
</dbReference>
<evidence type="ECO:0000256" key="4">
    <source>
        <dbReference type="ARBA" id="ARBA00022729"/>
    </source>
</evidence>
<dbReference type="EMBL" id="KQ971316">
    <property type="protein sequence ID" value="EEZ99177.2"/>
    <property type="molecule type" value="Genomic_DNA"/>
</dbReference>
<reference evidence="16 17" key="1">
    <citation type="journal article" date="2008" name="Nature">
        <title>The genome of the model beetle and pest Tribolium castaneum.</title>
        <authorList>
            <consortium name="Tribolium Genome Sequencing Consortium"/>
            <person name="Richards S."/>
            <person name="Gibbs R.A."/>
            <person name="Weinstock G.M."/>
            <person name="Brown S.J."/>
            <person name="Denell R."/>
            <person name="Beeman R.W."/>
            <person name="Gibbs R."/>
            <person name="Beeman R.W."/>
            <person name="Brown S.J."/>
            <person name="Bucher G."/>
            <person name="Friedrich M."/>
            <person name="Grimmelikhuijzen C.J."/>
            <person name="Klingler M."/>
            <person name="Lorenzen M."/>
            <person name="Richards S."/>
            <person name="Roth S."/>
            <person name="Schroder R."/>
            <person name="Tautz D."/>
            <person name="Zdobnov E.M."/>
            <person name="Muzny D."/>
            <person name="Gibbs R.A."/>
            <person name="Weinstock G.M."/>
            <person name="Attaway T."/>
            <person name="Bell S."/>
            <person name="Buhay C.J."/>
            <person name="Chandrabose M.N."/>
            <person name="Chavez D."/>
            <person name="Clerk-Blankenburg K.P."/>
            <person name="Cree A."/>
            <person name="Dao M."/>
            <person name="Davis C."/>
            <person name="Chacko J."/>
            <person name="Dinh H."/>
            <person name="Dugan-Rocha S."/>
            <person name="Fowler G."/>
            <person name="Garner T.T."/>
            <person name="Garnes J."/>
            <person name="Gnirke A."/>
            <person name="Hawes A."/>
            <person name="Hernandez J."/>
            <person name="Hines S."/>
            <person name="Holder M."/>
            <person name="Hume J."/>
            <person name="Jhangiani S.N."/>
            <person name="Joshi V."/>
            <person name="Khan Z.M."/>
            <person name="Jackson L."/>
            <person name="Kovar C."/>
            <person name="Kowis A."/>
            <person name="Lee S."/>
            <person name="Lewis L.R."/>
            <person name="Margolis J."/>
            <person name="Morgan M."/>
            <person name="Nazareth L.V."/>
            <person name="Nguyen N."/>
            <person name="Okwuonu G."/>
            <person name="Parker D."/>
            <person name="Richards S."/>
            <person name="Ruiz S.J."/>
            <person name="Santibanez J."/>
            <person name="Savard J."/>
            <person name="Scherer S.E."/>
            <person name="Schneider B."/>
            <person name="Sodergren E."/>
            <person name="Tautz D."/>
            <person name="Vattahil S."/>
            <person name="Villasana D."/>
            <person name="White C.S."/>
            <person name="Wright R."/>
            <person name="Park Y."/>
            <person name="Beeman R.W."/>
            <person name="Lord J."/>
            <person name="Oppert B."/>
            <person name="Lorenzen M."/>
            <person name="Brown S."/>
            <person name="Wang L."/>
            <person name="Savard J."/>
            <person name="Tautz D."/>
            <person name="Richards S."/>
            <person name="Weinstock G."/>
            <person name="Gibbs R.A."/>
            <person name="Liu Y."/>
            <person name="Worley K."/>
            <person name="Weinstock G."/>
            <person name="Elsik C.G."/>
            <person name="Reese J.T."/>
            <person name="Elhaik E."/>
            <person name="Landan G."/>
            <person name="Graur D."/>
            <person name="Arensburger P."/>
            <person name="Atkinson P."/>
            <person name="Beeman R.W."/>
            <person name="Beidler J."/>
            <person name="Brown S.J."/>
            <person name="Demuth J.P."/>
            <person name="Drury D.W."/>
            <person name="Du Y.Z."/>
            <person name="Fujiwara H."/>
            <person name="Lorenzen M."/>
            <person name="Maselli V."/>
            <person name="Osanai M."/>
            <person name="Park Y."/>
            <person name="Robertson H.M."/>
            <person name="Tu Z."/>
            <person name="Wang J.J."/>
            <person name="Wang S."/>
            <person name="Richards S."/>
            <person name="Song H."/>
            <person name="Zhang L."/>
            <person name="Sodergren E."/>
            <person name="Werner D."/>
            <person name="Stanke M."/>
            <person name="Morgenstern B."/>
            <person name="Solovyev V."/>
            <person name="Kosarev P."/>
            <person name="Brown G."/>
            <person name="Chen H.C."/>
            <person name="Ermolaeva O."/>
            <person name="Hlavina W."/>
            <person name="Kapustin Y."/>
            <person name="Kiryutin B."/>
            <person name="Kitts P."/>
            <person name="Maglott D."/>
            <person name="Pruitt K."/>
            <person name="Sapojnikov V."/>
            <person name="Souvorov A."/>
            <person name="Mackey A.J."/>
            <person name="Waterhouse R.M."/>
            <person name="Wyder S."/>
            <person name="Zdobnov E.M."/>
            <person name="Zdobnov E.M."/>
            <person name="Wyder S."/>
            <person name="Kriventseva E.V."/>
            <person name="Kadowaki T."/>
            <person name="Bork P."/>
            <person name="Aranda M."/>
            <person name="Bao R."/>
            <person name="Beermann A."/>
            <person name="Berns N."/>
            <person name="Bolognesi R."/>
            <person name="Bonneton F."/>
            <person name="Bopp D."/>
            <person name="Brown S.J."/>
            <person name="Bucher G."/>
            <person name="Butts T."/>
            <person name="Chaumot A."/>
            <person name="Denell R.E."/>
            <person name="Ferrier D.E."/>
            <person name="Friedrich M."/>
            <person name="Gordon C.M."/>
            <person name="Jindra M."/>
            <person name="Klingler M."/>
            <person name="Lan Q."/>
            <person name="Lattorff H.M."/>
            <person name="Laudet V."/>
            <person name="von Levetsow C."/>
            <person name="Liu Z."/>
            <person name="Lutz R."/>
            <person name="Lynch J.A."/>
            <person name="da Fonseca R.N."/>
            <person name="Posnien N."/>
            <person name="Reuter R."/>
            <person name="Roth S."/>
            <person name="Savard J."/>
            <person name="Schinko J.B."/>
            <person name="Schmitt C."/>
            <person name="Schoppmeier M."/>
            <person name="Schroder R."/>
            <person name="Shippy T.D."/>
            <person name="Simonnet F."/>
            <person name="Marques-Souza H."/>
            <person name="Tautz D."/>
            <person name="Tomoyasu Y."/>
            <person name="Trauner J."/>
            <person name="Van der Zee M."/>
            <person name="Vervoort M."/>
            <person name="Wittkopp N."/>
            <person name="Wimmer E.A."/>
            <person name="Yang X."/>
            <person name="Jones A.K."/>
            <person name="Sattelle D.B."/>
            <person name="Ebert P.R."/>
            <person name="Nelson D."/>
            <person name="Scott J.G."/>
            <person name="Beeman R.W."/>
            <person name="Muthukrishnan S."/>
            <person name="Kramer K.J."/>
            <person name="Arakane Y."/>
            <person name="Beeman R.W."/>
            <person name="Zhu Q."/>
            <person name="Hogenkamp D."/>
            <person name="Dixit R."/>
            <person name="Oppert B."/>
            <person name="Jiang H."/>
            <person name="Zou Z."/>
            <person name="Marshall J."/>
            <person name="Elpidina E."/>
            <person name="Vinokurov K."/>
            <person name="Oppert C."/>
            <person name="Zou Z."/>
            <person name="Evans J."/>
            <person name="Lu Z."/>
            <person name="Zhao P."/>
            <person name="Sumathipala N."/>
            <person name="Altincicek B."/>
            <person name="Vilcinskas A."/>
            <person name="Williams M."/>
            <person name="Hultmark D."/>
            <person name="Hetru C."/>
            <person name="Jiang H."/>
            <person name="Grimmelikhuijzen C.J."/>
            <person name="Hauser F."/>
            <person name="Cazzamali G."/>
            <person name="Williamson M."/>
            <person name="Park Y."/>
            <person name="Li B."/>
            <person name="Tanaka Y."/>
            <person name="Predel R."/>
            <person name="Neupert S."/>
            <person name="Schachtner J."/>
            <person name="Verleyen P."/>
            <person name="Raible F."/>
            <person name="Bork P."/>
            <person name="Friedrich M."/>
            <person name="Walden K.K."/>
            <person name="Robertson H.M."/>
            <person name="Angeli S."/>
            <person name="Foret S."/>
            <person name="Bucher G."/>
            <person name="Schuetz S."/>
            <person name="Maleszka R."/>
            <person name="Wimmer E.A."/>
            <person name="Beeman R.W."/>
            <person name="Lorenzen M."/>
            <person name="Tomoyasu Y."/>
            <person name="Miller S.C."/>
            <person name="Grossmann D."/>
            <person name="Bucher G."/>
        </authorList>
    </citation>
    <scope>NUCLEOTIDE SEQUENCE [LARGE SCALE GENOMIC DNA]</scope>
    <source>
        <strain evidence="16 17">Georgia GA2</strain>
    </source>
</reference>
<dbReference type="Pfam" id="PF00028">
    <property type="entry name" value="Cadherin"/>
    <property type="match status" value="10"/>
</dbReference>
<dbReference type="PRINTS" id="PR00205">
    <property type="entry name" value="CADHERIN"/>
</dbReference>
<dbReference type="PANTHER" id="PTHR24026">
    <property type="entry name" value="FAT ATYPICAL CADHERIN-RELATED"/>
    <property type="match status" value="1"/>
</dbReference>
<keyword evidence="7" id="KW-0130">Cell adhesion</keyword>
<keyword evidence="6 12" id="KW-0106">Calcium</keyword>
<keyword evidence="3 13" id="KW-0812">Transmembrane</keyword>
<feature type="chain" id="PRO_5007310631" evidence="14">
    <location>
        <begin position="25"/>
        <end position="1895"/>
    </location>
</feature>
<dbReference type="FunFam" id="2.60.40.60:FF:000168">
    <property type="entry name" value="Cadherin-related family member 2"/>
    <property type="match status" value="1"/>
</dbReference>
<comment type="function">
    <text evidence="11">Cadherins are calcium-dependent cell adhesion proteins. They preferentially interact with themselves in a homophilic manner in connecting cells.</text>
</comment>
<evidence type="ECO:0000256" key="5">
    <source>
        <dbReference type="ARBA" id="ARBA00022737"/>
    </source>
</evidence>
<dbReference type="SUPFAM" id="SSF49313">
    <property type="entry name" value="Cadherin-like"/>
    <property type="match status" value="14"/>
</dbReference>
<dbReference type="Proteomes" id="UP000007266">
    <property type="component" value="Linkage group 2"/>
</dbReference>
<feature type="signal peptide" evidence="14">
    <location>
        <begin position="1"/>
        <end position="24"/>
    </location>
</feature>
<feature type="domain" description="Cadherin" evidence="15">
    <location>
        <begin position="1476"/>
        <end position="1598"/>
    </location>
</feature>
<dbReference type="Gene3D" id="2.60.40.60">
    <property type="entry name" value="Cadherins"/>
    <property type="match status" value="14"/>
</dbReference>
<reference evidence="16 17" key="2">
    <citation type="journal article" date="2010" name="Nucleic Acids Res.">
        <title>BeetleBase in 2010: revisions to provide comprehensive genomic information for Tribolium castaneum.</title>
        <authorList>
            <person name="Kim H.S."/>
            <person name="Murphy T."/>
            <person name="Xia J."/>
            <person name="Caragea D."/>
            <person name="Park Y."/>
            <person name="Beeman R.W."/>
            <person name="Lorenzen M.D."/>
            <person name="Butcher S."/>
            <person name="Manak J.R."/>
            <person name="Brown S.J."/>
        </authorList>
    </citation>
    <scope>GENOME REANNOTATION</scope>
    <source>
        <strain evidence="16 17">Georgia GA2</strain>
    </source>
</reference>
<sequence>MKSLPPTIAIFFGTFFVCYPGCSANLPPVFSMDINNLALSEKTPVGSVVYTLEGSDPENSTVHFNLEGTDVLKVNRNTGAVTVVKPLDYETNSTLNVIVSIEDEVEGGRNNMVSVPANIIILDENDNAPDFIDAPYDILAHEDTTVGTTIFSKIFVEDKDTTGANLEVECINLPEYQNACDFFQVETLQSAQNSYHGAIVLRRKVNYTQQDKHQFLLKATDGELSSSTSVTVNIGDVQDTPPRFIGNLVAEVSENATINSLVMTIHAEDGDRGVPRKIVYELINNPMDYFILDAVTGELRTARPLDKEAVNNPDGILTLNVKAHELVDGIKGTDPSTVTNAEVLIKIKDVNDEPPAFNKREYFVQIPENISEGSPLPGLEMVVTDPDEGNNSVFSLQLNDISSAFSIEPKTVIGSSAVTIRVANSSLDYEDLNQRKFIILALAKELYTEEKLSSTATVTVSVSDINDNAPTFDQDGYSTAISEVSSPGTPIITITARDRDSGKFGEDGIFYHISGSGSERFVVHNRTGTVAVAECEHPGKKPCLDFEDKAEYHLQFIATDDDGKGQTTKVPLKILLTDNNDNAPVFTQSIYRAFINEAAVRFDPDLIIEAVDADKTSHVTYSIISGNDEGLFSIEPNLGKIRISNSKGVDVSNDTENVILLTVMASDGTFTTTSLVNITIRDVNNNHPIFTKENYVVAIAEDVTIGSSIIQLQANDMDTGSNAEIEYSIQKGAYDDFQIDNTTGVVVVASKLDFDRRNTYNIEIIARDHGEPPLTGTTTLTANIINTNDKMPYFVPTTQKAEIMEDAPIGSVVHTLIALDPDVNSTEALNFAATEPITALDKHGNEVFNDDVYRGFFSVDKTTGKVTVLNKLQRDVAAIVRITVLVTDITAPTVQQGEGLLIITITDVNDSPPVFLPPWTPETPLYTLELKEEQPVGTIVATYKAIDDGSDIAGYAILPENEYFEINNGTGIVQIRKQIDYEKTPQLNFTILAFDSGIPQLNTSASVFVKVINLNDNDPIFSEKNYKASIYENSPNGTFVVKVKATDADSGDYGKLNYELTGEHSENFEITPDTGVITVANSNFLDHEKINETVIQVVASDGAPHGFKRSVTVPVNINILDVNDNAPKFNQSEYNVTVIENVRLNPPQPLLQVNATDEDSGINGNIHYDIIGGNDNDVFLLGVETGILYPHKSLLGQKRNFHLVIEARDGGGNGQLFDRAVINVQVLNVNEHRPDFIIPFLPNATVEITENAAVENYLVMTVKATDKDENENGRITYHLKVDGENVQETNEFSIDANTGELRSKKFLDREETSKYELVLVARDHGSPKWFETLRYLTILLVDTNDNRPEFPDSHSANPYHFYVTENDKSGVRIGQVKALDRDEGNHAKVYYYFLRGNENGDFRLDKTEGYLYANKSFDRERQDEYNLYIIATNDADYYISPQDRETLAEADIIHDSSIAKITVTITDLNDNVPVFEQAIYYSAVNAMAEINDFVTNVTAVDPDLGPNGSLTYYIKAANLYKYGSNKSSGSIIPSPFNITDKGEMCTANYLAENNQHRFVVDIIARENAFPEREAYTQVHVWIFEPEQLIRVILSRPSDEVVRERDEIVAELSNATQSLVIIDEIRYHTDDNGYKNEEWSDMYILVVDPLTQNILPVPEVLKIIDSKYDFLKDYYAGFAIENVVPAFVMEKDESFDPALAALIALLIVLFVGVITFIIVCCCLRHWVISPTDLKKKDALIKKAIIDDLNTTENPLWIEQKLKIYEEQELTMQVFNEPEQNVLGRRNSDDFIPDDNTYATIQHPNRRGSAHIASRSLADDLADYATLSGVPHQTDSSHSSLRGAPNFYEAAMGFQGSTFQVPERMSNDDYGSYRTRFKGSELTINQAGQPEYVAELI</sequence>
<keyword evidence="10" id="KW-0325">Glycoprotein</keyword>
<evidence type="ECO:0000256" key="7">
    <source>
        <dbReference type="ARBA" id="ARBA00022889"/>
    </source>
</evidence>
<feature type="domain" description="Cadherin" evidence="15">
    <location>
        <begin position="795"/>
        <end position="915"/>
    </location>
</feature>
<dbReference type="PROSITE" id="PS00232">
    <property type="entry name" value="CADHERIN_1"/>
    <property type="match status" value="6"/>
</dbReference>
<dbReference type="InterPro" id="IPR015919">
    <property type="entry name" value="Cadherin-like_sf"/>
</dbReference>
<dbReference type="OMA" id="HIRREWC"/>
<evidence type="ECO:0000313" key="16">
    <source>
        <dbReference type="EMBL" id="EEZ99177.2"/>
    </source>
</evidence>
<feature type="domain" description="Cadherin" evidence="15">
    <location>
        <begin position="1240"/>
        <end position="1350"/>
    </location>
</feature>
<feature type="domain" description="Cadherin" evidence="15">
    <location>
        <begin position="132"/>
        <end position="244"/>
    </location>
</feature>
<keyword evidence="9 13" id="KW-0472">Membrane</keyword>
<dbReference type="GO" id="GO:0044331">
    <property type="term" value="P:cell-cell adhesion mediated by cadherin"/>
    <property type="evidence" value="ECO:0000318"/>
    <property type="project" value="GO_Central"/>
</dbReference>
<evidence type="ECO:0000256" key="8">
    <source>
        <dbReference type="ARBA" id="ARBA00022989"/>
    </source>
</evidence>
<dbReference type="InterPro" id="IPR002126">
    <property type="entry name" value="Cadherin-like_dom"/>
</dbReference>
<keyword evidence="17" id="KW-1185">Reference proteome</keyword>
<feature type="domain" description="Cadherin" evidence="15">
    <location>
        <begin position="922"/>
        <end position="1021"/>
    </location>
</feature>